<evidence type="ECO:0000313" key="2">
    <source>
        <dbReference type="EMBL" id="MBQ0959033.1"/>
    </source>
</evidence>
<comment type="caution">
    <text evidence="2">The sequence shown here is derived from an EMBL/GenBank/DDBJ whole genome shotgun (WGS) entry which is preliminary data.</text>
</comment>
<organism evidence="2 3">
    <name type="scientific">Ideonella aquatica</name>
    <dbReference type="NCBI Taxonomy" id="2824119"/>
    <lineage>
        <taxon>Bacteria</taxon>
        <taxon>Pseudomonadati</taxon>
        <taxon>Pseudomonadota</taxon>
        <taxon>Betaproteobacteria</taxon>
        <taxon>Burkholderiales</taxon>
        <taxon>Sphaerotilaceae</taxon>
        <taxon>Ideonella</taxon>
    </lineage>
</organism>
<dbReference type="PANTHER" id="PTHR37811:SF2">
    <property type="entry name" value="ABM DOMAIN-CONTAINING PROTEIN"/>
    <property type="match status" value="1"/>
</dbReference>
<gene>
    <name evidence="2" type="ORF">KAK06_08675</name>
</gene>
<evidence type="ECO:0000259" key="1">
    <source>
        <dbReference type="Pfam" id="PF03992"/>
    </source>
</evidence>
<dbReference type="PANTHER" id="PTHR37811">
    <property type="entry name" value="BLL5343 PROTEIN"/>
    <property type="match status" value="1"/>
</dbReference>
<evidence type="ECO:0000313" key="3">
    <source>
        <dbReference type="Proteomes" id="UP000678374"/>
    </source>
</evidence>
<keyword evidence="2" id="KW-0503">Monooxygenase</keyword>
<sequence length="119" mass="13559">MSIPSASESPFATGLKPPYWAVIFTNQREGRDAGYAATADRMTELARQQPGFLGMESTRNAEGFGITVSYWRSPEDIAQWRLHAEHSDARRQGREQWYAQFELRVAKVERAYAFERNAG</sequence>
<accession>A0A940YN85</accession>
<reference evidence="2" key="1">
    <citation type="submission" date="2021-04" db="EMBL/GenBank/DDBJ databases">
        <title>The genome sequence of Ideonella sp. 4Y11.</title>
        <authorList>
            <person name="Liu Y."/>
        </authorList>
    </citation>
    <scope>NUCLEOTIDE SEQUENCE</scope>
    <source>
        <strain evidence="2">4Y11</strain>
    </source>
</reference>
<keyword evidence="2" id="KW-0560">Oxidoreductase</keyword>
<proteinExistence type="predicted"/>
<dbReference type="Gene3D" id="3.30.70.100">
    <property type="match status" value="1"/>
</dbReference>
<dbReference type="RefSeq" id="WP_210801554.1">
    <property type="nucleotide sequence ID" value="NZ_JAGQDE010000006.1"/>
</dbReference>
<keyword evidence="3" id="KW-1185">Reference proteome</keyword>
<dbReference type="GO" id="GO:0004497">
    <property type="term" value="F:monooxygenase activity"/>
    <property type="evidence" value="ECO:0007669"/>
    <property type="project" value="UniProtKB-KW"/>
</dbReference>
<dbReference type="SUPFAM" id="SSF54909">
    <property type="entry name" value="Dimeric alpha+beta barrel"/>
    <property type="match status" value="1"/>
</dbReference>
<feature type="domain" description="ABM" evidence="1">
    <location>
        <begin position="22"/>
        <end position="91"/>
    </location>
</feature>
<dbReference type="InterPro" id="IPR011008">
    <property type="entry name" value="Dimeric_a/b-barrel"/>
</dbReference>
<dbReference type="Pfam" id="PF03992">
    <property type="entry name" value="ABM"/>
    <property type="match status" value="1"/>
</dbReference>
<name>A0A940YN85_9BURK</name>
<dbReference type="EMBL" id="JAGQDE010000006">
    <property type="protein sequence ID" value="MBQ0959033.1"/>
    <property type="molecule type" value="Genomic_DNA"/>
</dbReference>
<dbReference type="InterPro" id="IPR052936">
    <property type="entry name" value="Jasmonate_Hydroxylase-like"/>
</dbReference>
<dbReference type="AlphaFoldDB" id="A0A940YN85"/>
<dbReference type="InterPro" id="IPR007138">
    <property type="entry name" value="ABM_dom"/>
</dbReference>
<dbReference type="Proteomes" id="UP000678374">
    <property type="component" value="Unassembled WGS sequence"/>
</dbReference>
<protein>
    <submittedName>
        <fullName evidence="2">Antibiotic biosynthesis monooxygenase</fullName>
    </submittedName>
</protein>